<name>A0A430FG10_9BIFI</name>
<dbReference type="EMBL" id="QXGL01000006">
    <property type="protein sequence ID" value="RSX51776.1"/>
    <property type="molecule type" value="Genomic_DNA"/>
</dbReference>
<gene>
    <name evidence="3" type="ORF">D2E25_1751</name>
</gene>
<proteinExistence type="predicted"/>
<evidence type="ECO:0000313" key="4">
    <source>
        <dbReference type="Proteomes" id="UP000287533"/>
    </source>
</evidence>
<keyword evidence="2" id="KW-1133">Transmembrane helix</keyword>
<evidence type="ECO:0000313" key="3">
    <source>
        <dbReference type="EMBL" id="RSX51776.1"/>
    </source>
</evidence>
<feature type="transmembrane region" description="Helical" evidence="2">
    <location>
        <begin position="123"/>
        <end position="143"/>
    </location>
</feature>
<feature type="transmembrane region" description="Helical" evidence="2">
    <location>
        <begin position="7"/>
        <end position="29"/>
    </location>
</feature>
<evidence type="ECO:0000256" key="1">
    <source>
        <dbReference type="SAM" id="MobiDB-lite"/>
    </source>
</evidence>
<dbReference type="Pfam" id="PF11377">
    <property type="entry name" value="DUF3180"/>
    <property type="match status" value="1"/>
</dbReference>
<feature type="transmembrane region" description="Helical" evidence="2">
    <location>
        <begin position="41"/>
        <end position="62"/>
    </location>
</feature>
<comment type="caution">
    <text evidence="3">The sequence shown here is derived from an EMBL/GenBank/DDBJ whole genome shotgun (WGS) entry which is preliminary data.</text>
</comment>
<feature type="region of interest" description="Disordered" evidence="1">
    <location>
        <begin position="154"/>
        <end position="183"/>
    </location>
</feature>
<dbReference type="AlphaFoldDB" id="A0A430FG10"/>
<accession>A0A430FG10</accession>
<sequence length="183" mass="19761">MKVHRTPWWQFPVLIVLGVIVGALVAQIGESSGTSLIGAPWFVSVILLMLGITVLILAMQVHQYATTDPAKRAQLKPLDPTRAVTTLMLAKALGLAGAMLTGWYVGQILMVIEHIEAEYYAQAVTQCALAAIICLIDMVIGIVGEWLCQLPPTEGPENPKMKEARARRGVAPAAIKTTHQPQS</sequence>
<keyword evidence="4" id="KW-1185">Reference proteome</keyword>
<evidence type="ECO:0008006" key="5">
    <source>
        <dbReference type="Google" id="ProtNLM"/>
    </source>
</evidence>
<dbReference type="OrthoDB" id="3242755at2"/>
<keyword evidence="2" id="KW-0472">Membrane</keyword>
<organism evidence="3 4">
    <name type="scientific">Bifidobacterium goeldii</name>
    <dbReference type="NCBI Taxonomy" id="2306975"/>
    <lineage>
        <taxon>Bacteria</taxon>
        <taxon>Bacillati</taxon>
        <taxon>Actinomycetota</taxon>
        <taxon>Actinomycetes</taxon>
        <taxon>Bifidobacteriales</taxon>
        <taxon>Bifidobacteriaceae</taxon>
        <taxon>Bifidobacterium</taxon>
    </lineage>
</organism>
<reference evidence="3 4" key="1">
    <citation type="submission" date="2018-09" db="EMBL/GenBank/DDBJ databases">
        <title>Characterization of the phylogenetic diversity of five novel species belonging to the genus Bifidobacterium.</title>
        <authorList>
            <person name="Lugli G.A."/>
            <person name="Duranti S."/>
            <person name="Milani C."/>
        </authorList>
    </citation>
    <scope>NUCLEOTIDE SEQUENCE [LARGE SCALE GENOMIC DNA]</scope>
    <source>
        <strain evidence="3 4">2034B</strain>
    </source>
</reference>
<feature type="transmembrane region" description="Helical" evidence="2">
    <location>
        <begin position="83"/>
        <end position="103"/>
    </location>
</feature>
<dbReference type="InterPro" id="IPR021517">
    <property type="entry name" value="DUF3180"/>
</dbReference>
<keyword evidence="2" id="KW-0812">Transmembrane</keyword>
<dbReference type="Proteomes" id="UP000287533">
    <property type="component" value="Unassembled WGS sequence"/>
</dbReference>
<evidence type="ECO:0000256" key="2">
    <source>
        <dbReference type="SAM" id="Phobius"/>
    </source>
</evidence>
<feature type="compositionally biased region" description="Basic and acidic residues" evidence="1">
    <location>
        <begin position="157"/>
        <end position="166"/>
    </location>
</feature>
<dbReference type="RefSeq" id="WP_125981956.1">
    <property type="nucleotide sequence ID" value="NZ_QXGL01000006.1"/>
</dbReference>
<protein>
    <recommendedName>
        <fullName evidence="5">DUF3180 domain-containing protein</fullName>
    </recommendedName>
</protein>